<protein>
    <recommendedName>
        <fullName evidence="2">DUF5638 domain-containing protein</fullName>
    </recommendedName>
</protein>
<dbReference type="Proteomes" id="UP000254230">
    <property type="component" value="Unassembled WGS sequence"/>
</dbReference>
<dbReference type="InterPro" id="IPR040737">
    <property type="entry name" value="DUF5638"/>
</dbReference>
<accession>A0A378KUX7</accession>
<name>A0A378KUX7_9GAMM</name>
<feature type="domain" description="DUF5638" evidence="2">
    <location>
        <begin position="39"/>
        <end position="121"/>
    </location>
</feature>
<sequence>MTLDRRFKDIDKQFEAFQHLILDEKLLAQSGYAVLLGDQQLQILKNAGKDLQTIRDFYHDRYYNKNTISQSEIIDKYSELYSILYQLSQNNLDLNKAINKIEASSNEWLDELVMESILNVCYSVAWLIPLVAGAAILPFALPLLSLSTYMGLSVLISATSSMFLSLSKVWDNMSSIENTTPLVENTTLERSLLTNMHTFYQSNLRKNIKLDNSPEHQEQRMDETILSC</sequence>
<evidence type="ECO:0000259" key="2">
    <source>
        <dbReference type="Pfam" id="PF18688"/>
    </source>
</evidence>
<feature type="transmembrane region" description="Helical" evidence="1">
    <location>
        <begin position="117"/>
        <end position="140"/>
    </location>
</feature>
<dbReference type="Pfam" id="PF18688">
    <property type="entry name" value="DUF5638"/>
    <property type="match status" value="1"/>
</dbReference>
<proteinExistence type="predicted"/>
<dbReference type="Proteomes" id="UP000054639">
    <property type="component" value="Unassembled WGS sequence"/>
</dbReference>
<organism evidence="4 6">
    <name type="scientific">Legionella quateirensis</name>
    <dbReference type="NCBI Taxonomy" id="45072"/>
    <lineage>
        <taxon>Bacteria</taxon>
        <taxon>Pseudomonadati</taxon>
        <taxon>Pseudomonadota</taxon>
        <taxon>Gammaproteobacteria</taxon>
        <taxon>Legionellales</taxon>
        <taxon>Legionellaceae</taxon>
        <taxon>Legionella</taxon>
    </lineage>
</organism>
<evidence type="ECO:0000313" key="6">
    <source>
        <dbReference type="Proteomes" id="UP000254230"/>
    </source>
</evidence>
<evidence type="ECO:0000313" key="3">
    <source>
        <dbReference type="EMBL" id="KTD50756.1"/>
    </source>
</evidence>
<reference evidence="4 6" key="2">
    <citation type="submission" date="2018-06" db="EMBL/GenBank/DDBJ databases">
        <authorList>
            <consortium name="Pathogen Informatics"/>
            <person name="Doyle S."/>
        </authorList>
    </citation>
    <scope>NUCLEOTIDE SEQUENCE [LARGE SCALE GENOMIC DNA]</scope>
    <source>
        <strain evidence="4 6">NCTC12376</strain>
    </source>
</reference>
<gene>
    <name evidence="3" type="ORF">Lqua_0983</name>
    <name evidence="4" type="ORF">NCTC12376_01814</name>
</gene>
<keyword evidence="5" id="KW-1185">Reference proteome</keyword>
<feature type="transmembrane region" description="Helical" evidence="1">
    <location>
        <begin position="146"/>
        <end position="166"/>
    </location>
</feature>
<evidence type="ECO:0000313" key="4">
    <source>
        <dbReference type="EMBL" id="STY17999.1"/>
    </source>
</evidence>
<keyword evidence="1" id="KW-0812">Transmembrane</keyword>
<keyword evidence="1" id="KW-1133">Transmembrane helix</keyword>
<dbReference type="EMBL" id="LNYR01000012">
    <property type="protein sequence ID" value="KTD50756.1"/>
    <property type="molecule type" value="Genomic_DNA"/>
</dbReference>
<evidence type="ECO:0000256" key="1">
    <source>
        <dbReference type="SAM" id="Phobius"/>
    </source>
</evidence>
<keyword evidence="1" id="KW-0472">Membrane</keyword>
<dbReference type="EMBL" id="UGOW01000001">
    <property type="protein sequence ID" value="STY17999.1"/>
    <property type="molecule type" value="Genomic_DNA"/>
</dbReference>
<evidence type="ECO:0000313" key="5">
    <source>
        <dbReference type="Proteomes" id="UP000054639"/>
    </source>
</evidence>
<dbReference type="AlphaFoldDB" id="A0A378KUX7"/>
<reference evidence="3 5" key="1">
    <citation type="submission" date="2015-11" db="EMBL/GenBank/DDBJ databases">
        <title>Genomic analysis of 38 Legionella species identifies large and diverse effector repertoires.</title>
        <authorList>
            <person name="Burstein D."/>
            <person name="Amaro F."/>
            <person name="Zusman T."/>
            <person name="Lifshitz Z."/>
            <person name="Cohen O."/>
            <person name="Gilbert J.A."/>
            <person name="Pupko T."/>
            <person name="Shuman H.A."/>
            <person name="Segal G."/>
        </authorList>
    </citation>
    <scope>NUCLEOTIDE SEQUENCE [LARGE SCALE GENOMIC DNA]</scope>
    <source>
        <strain evidence="3 5">ATCC 49507</strain>
    </source>
</reference>